<proteinExistence type="predicted"/>
<evidence type="ECO:0000313" key="7">
    <source>
        <dbReference type="Proteomes" id="UP000460549"/>
    </source>
</evidence>
<dbReference type="PANTHER" id="PTHR43833:SF5">
    <property type="entry name" value="TRK SYSTEM POTASSIUM UPTAKE PROTEIN TRKA"/>
    <property type="match status" value="1"/>
</dbReference>
<keyword evidence="1" id="KW-0813">Transport</keyword>
<dbReference type="InterPro" id="IPR050721">
    <property type="entry name" value="Trk_Ktr_HKT_K-transport"/>
</dbReference>
<dbReference type="PROSITE" id="PS51201">
    <property type="entry name" value="RCK_N"/>
    <property type="match status" value="1"/>
</dbReference>
<sequence length="197" mass="21397">MKVLIIGAGRRGLRLARHLIEEKKSVTFLDSSSDRCQSAVSKLDCLAICGSATNIDKLIEAGVEDSEIAVAVTDSDEVNLVSCGLIVANFPNVKKTVAAIRSISYLSNNDDEHGTSLLGISDIVNPDSEAARRIIDVIRSGFYHDTIIFPDTNFLLFTMHISKRNPYVGMSLAQFRASFKGNIVVTGIERKGKAILP</sequence>
<dbReference type="Gene3D" id="3.40.50.720">
    <property type="entry name" value="NAD(P)-binding Rossmann-like Domain"/>
    <property type="match status" value="1"/>
</dbReference>
<evidence type="ECO:0000313" key="6">
    <source>
        <dbReference type="EMBL" id="MSU06412.1"/>
    </source>
</evidence>
<name>A0A7X2TR39_9SPIO</name>
<feature type="domain" description="RCK N-terminal" evidence="5">
    <location>
        <begin position="1"/>
        <end position="135"/>
    </location>
</feature>
<evidence type="ECO:0000256" key="3">
    <source>
        <dbReference type="ARBA" id="ARBA00022958"/>
    </source>
</evidence>
<dbReference type="Proteomes" id="UP000460549">
    <property type="component" value="Unassembled WGS sequence"/>
</dbReference>
<dbReference type="InterPro" id="IPR036291">
    <property type="entry name" value="NAD(P)-bd_dom_sf"/>
</dbReference>
<dbReference type="GO" id="GO:0015079">
    <property type="term" value="F:potassium ion transmembrane transporter activity"/>
    <property type="evidence" value="ECO:0007669"/>
    <property type="project" value="InterPro"/>
</dbReference>
<dbReference type="SUPFAM" id="SSF51735">
    <property type="entry name" value="NAD(P)-binding Rossmann-fold domains"/>
    <property type="match status" value="1"/>
</dbReference>
<reference evidence="6 7" key="1">
    <citation type="submission" date="2019-08" db="EMBL/GenBank/DDBJ databases">
        <title>In-depth cultivation of the pig gut microbiome towards novel bacterial diversity and tailored functional studies.</title>
        <authorList>
            <person name="Wylensek D."/>
            <person name="Hitch T.C.A."/>
            <person name="Clavel T."/>
        </authorList>
    </citation>
    <scope>NUCLEOTIDE SEQUENCE [LARGE SCALE GENOMIC DNA]</scope>
    <source>
        <strain evidence="6 7">NM-380-WT-3C1</strain>
    </source>
</reference>
<dbReference type="PANTHER" id="PTHR43833">
    <property type="entry name" value="POTASSIUM CHANNEL PROTEIN 2-RELATED-RELATED"/>
    <property type="match status" value="1"/>
</dbReference>
<dbReference type="SUPFAM" id="SSF116726">
    <property type="entry name" value="TrkA C-terminal domain-like"/>
    <property type="match status" value="1"/>
</dbReference>
<dbReference type="InterPro" id="IPR036721">
    <property type="entry name" value="RCK_C_sf"/>
</dbReference>
<dbReference type="EMBL" id="VUNN01000011">
    <property type="protein sequence ID" value="MSU06412.1"/>
    <property type="molecule type" value="Genomic_DNA"/>
</dbReference>
<keyword evidence="2" id="KW-0633">Potassium transport</keyword>
<protein>
    <recommendedName>
        <fullName evidence="5">RCK N-terminal domain-containing protein</fullName>
    </recommendedName>
</protein>
<dbReference type="AlphaFoldDB" id="A0A7X2TR39"/>
<evidence type="ECO:0000256" key="4">
    <source>
        <dbReference type="ARBA" id="ARBA00023065"/>
    </source>
</evidence>
<dbReference type="InterPro" id="IPR006036">
    <property type="entry name" value="K_uptake_TrkA"/>
</dbReference>
<dbReference type="PRINTS" id="PR00335">
    <property type="entry name" value="KUPTAKETRKA"/>
</dbReference>
<dbReference type="Pfam" id="PF02254">
    <property type="entry name" value="TrkA_N"/>
    <property type="match status" value="1"/>
</dbReference>
<gene>
    <name evidence="6" type="ORF">FYJ80_06405</name>
</gene>
<keyword evidence="3" id="KW-0630">Potassium</keyword>
<keyword evidence="7" id="KW-1185">Reference proteome</keyword>
<organism evidence="6 7">
    <name type="scientific">Bullifex porci</name>
    <dbReference type="NCBI Taxonomy" id="2606638"/>
    <lineage>
        <taxon>Bacteria</taxon>
        <taxon>Pseudomonadati</taxon>
        <taxon>Spirochaetota</taxon>
        <taxon>Spirochaetia</taxon>
        <taxon>Spirochaetales</taxon>
        <taxon>Spirochaetaceae</taxon>
        <taxon>Bullifex</taxon>
    </lineage>
</organism>
<comment type="caution">
    <text evidence="6">The sequence shown here is derived from an EMBL/GenBank/DDBJ whole genome shotgun (WGS) entry which is preliminary data.</text>
</comment>
<dbReference type="InterPro" id="IPR003148">
    <property type="entry name" value="RCK_N"/>
</dbReference>
<evidence type="ECO:0000256" key="2">
    <source>
        <dbReference type="ARBA" id="ARBA00022538"/>
    </source>
</evidence>
<dbReference type="GO" id="GO:0005886">
    <property type="term" value="C:plasma membrane"/>
    <property type="evidence" value="ECO:0007669"/>
    <property type="project" value="InterPro"/>
</dbReference>
<evidence type="ECO:0000256" key="1">
    <source>
        <dbReference type="ARBA" id="ARBA00022448"/>
    </source>
</evidence>
<keyword evidence="4" id="KW-0406">Ion transport</keyword>
<accession>A0A7X2TR39</accession>
<evidence type="ECO:0000259" key="5">
    <source>
        <dbReference type="PROSITE" id="PS51201"/>
    </source>
</evidence>